<proteinExistence type="predicted"/>
<sequence>MTWINDLIEIYDRNKDWVGKPKPIRLSNPSKEISEQNAYLLPLSHTTVKAQYEVTVDEAGELVRADALGPRGKTTIIPATIDANSRTSKAVPYPVHDKFQYVARDYQDYVSLKTAQNDAYHSYLQQLRDFVDSPDGQEFRPVYQYLKHHDLIHDLIEQGTFTAAGIKSERPEKKDLAVFVRFRVARRKPFWNDPIAFNNWDHYYQEHLNQDETHGLSYVTGMFNQVLTNRHPGAIRYPGDKAKLISSNDSQNYTYRGRFLTPDEVVGLSYCDSQKAHLALKWLIELQSINIDGRIFLIWGVEESVTIEDLYFGLGEYESGDPNEPNTNLGLATEFKKSFWKGKEIQAHDQVYVMELDAATPGRLGILNYRSMDVQTYFNRIIDWYEGMRLTRYYQQSDHAWNPSLKQLIESVYGTKGSDKIRKSALSRVIQAMFDGRELPKDMQRQLYIRASHPTSFKADSSPNWQTVCLTTAAVWKHKAKGRFKMGLDRQETDRSYLFGRLLAVADIVEQGVLDAKEKEGGQTSADHMRGSKRRLTNARRYMSTFSQRPVTTWKHIYQQLQKAYLPQSKFQFKAQKEFDQIMELLDSDKYVDQPLDGTFLLGFSHQRNAWFKKATESEEEK</sequence>
<evidence type="ECO:0000313" key="2">
    <source>
        <dbReference type="Proteomes" id="UP000050816"/>
    </source>
</evidence>
<comment type="caution">
    <text evidence="1">The sequence shown here is derived from an EMBL/GenBank/DDBJ whole genome shotgun (WGS) entry which is preliminary data.</text>
</comment>
<dbReference type="AlphaFoldDB" id="A0A0R1U6H5"/>
<dbReference type="Proteomes" id="UP000050816">
    <property type="component" value="Unassembled WGS sequence"/>
</dbReference>
<dbReference type="EMBL" id="AZFK01000063">
    <property type="protein sequence ID" value="KRL88829.1"/>
    <property type="molecule type" value="Genomic_DNA"/>
</dbReference>
<reference evidence="1 2" key="1">
    <citation type="journal article" date="2015" name="Genome Announc.">
        <title>Expanding the biotechnology potential of lactobacilli through comparative genomics of 213 strains and associated genera.</title>
        <authorList>
            <person name="Sun Z."/>
            <person name="Harris H.M."/>
            <person name="McCann A."/>
            <person name="Guo C."/>
            <person name="Argimon S."/>
            <person name="Zhang W."/>
            <person name="Yang X."/>
            <person name="Jeffery I.B."/>
            <person name="Cooney J.C."/>
            <person name="Kagawa T.F."/>
            <person name="Liu W."/>
            <person name="Song Y."/>
            <person name="Salvetti E."/>
            <person name="Wrobel A."/>
            <person name="Rasinkangas P."/>
            <person name="Parkhill J."/>
            <person name="Rea M.C."/>
            <person name="O'Sullivan O."/>
            <person name="Ritari J."/>
            <person name="Douillard F.P."/>
            <person name="Paul Ross R."/>
            <person name="Yang R."/>
            <person name="Briner A.E."/>
            <person name="Felis G.E."/>
            <person name="de Vos W.M."/>
            <person name="Barrangou R."/>
            <person name="Klaenhammer T.R."/>
            <person name="Caufield P.W."/>
            <person name="Cui Y."/>
            <person name="Zhang H."/>
            <person name="O'Toole P.W."/>
        </authorList>
    </citation>
    <scope>NUCLEOTIDE SEQUENCE [LARGE SCALE GENOMIC DNA]</scope>
    <source>
        <strain evidence="1 2">DSM 15946</strain>
    </source>
</reference>
<protein>
    <recommendedName>
        <fullName evidence="3">CRISPR-associated protein, Csd1 family</fullName>
    </recommendedName>
</protein>
<organism evidence="1 2">
    <name type="scientific">Limosilactobacillus ingluviei DSM 15946</name>
    <dbReference type="NCBI Taxonomy" id="1423760"/>
    <lineage>
        <taxon>Bacteria</taxon>
        <taxon>Bacillati</taxon>
        <taxon>Bacillota</taxon>
        <taxon>Bacilli</taxon>
        <taxon>Lactobacillales</taxon>
        <taxon>Lactobacillaceae</taxon>
        <taxon>Limosilactobacillus</taxon>
    </lineage>
</organism>
<dbReference type="NCBIfam" id="TIGR01863">
    <property type="entry name" value="cas_Csd1"/>
    <property type="match status" value="1"/>
</dbReference>
<dbReference type="Pfam" id="PF09709">
    <property type="entry name" value="Cas_Csd1"/>
    <property type="match status" value="1"/>
</dbReference>
<accession>A0A0R1U6H5</accession>
<dbReference type="GeneID" id="82933311"/>
<name>A0A0R1U6H5_9LACO</name>
<gene>
    <name evidence="1" type="ORF">FC43_GL000035</name>
</gene>
<dbReference type="PATRIC" id="fig|1423760.3.peg.38"/>
<evidence type="ECO:0000313" key="1">
    <source>
        <dbReference type="EMBL" id="KRL88829.1"/>
    </source>
</evidence>
<dbReference type="InterPro" id="IPR010144">
    <property type="entry name" value="CRISPR-assoc_prot_Csd1-typ"/>
</dbReference>
<evidence type="ECO:0008006" key="3">
    <source>
        <dbReference type="Google" id="ProtNLM"/>
    </source>
</evidence>
<dbReference type="RefSeq" id="WP_019205535.1">
    <property type="nucleotide sequence ID" value="NZ_AZFK01000063.1"/>
</dbReference>